<dbReference type="Proteomes" id="UP000656384">
    <property type="component" value="Segment"/>
</dbReference>
<dbReference type="SUPFAM" id="SSF55874">
    <property type="entry name" value="ATPase domain of HSP90 chaperone/DNA topoisomerase II/histidine kinase"/>
    <property type="match status" value="1"/>
</dbReference>
<evidence type="ECO:0000313" key="1">
    <source>
        <dbReference type="EMBL" id="QIG68793.1"/>
    </source>
</evidence>
<sequence length="834" mass="94610">MEVAHQTDHTSHVVIGGGAIEKFQMAQTGHFFEILSNTLYANGKLAMIREVLCNAWDSHIASGVMGTAINISLDANELVIRDYGLGIPHNLVHQIYCVYGNSTKTNDGNQTGGFGLGSKAPFAYTKHFTVTNCHAGTKVVHAISRGTNGDGTPERRVIVEVPTTEQGVEVKIPIKESKDLSILQEYIETIAKYGEMNVQLNGKKLERFTLSSSKDGFYVAQGETFGINSNSKIYIRYGNVIYPVESSTEYHKELAEVLRFLENLPEANAWNSKQWKICFQAPPNSITVTPSRETIQVTSVTVETLKNLFSKVSSTKTMHQFEVLRNEMVREATEHYAKKHPEMLKKFLDGGAPFIKGTDVDAYGRQKPILSMEDARQRMVRDKFKMGASDYVLRLRLLADTGISNRGTLQQLTRCIAAYTGGNAWYDVSDKYSPATFALKYRNKLLNALDKQEGMDSKNLYFIASGTRNRGCDFIEPKDWKPTTSDRTLTFFKNKIFITYSKIAVSENIYDLVQKHGDFGIYYGVPAYVVPRRKGAYKEALDYFTKKGWEVIDVDDYVQKHVPKETKEVDPTPKTPKVIGIPSLNMLRDPRNGNFTPRGHLAFDATNHRVEKPKAVFTAKNLGGRDYTHEFFEAKMDRVGMSILALIGSDSAIAVNSRQKDKYIAEGSKDGYEYLAEKAWEEFDTNTVLVDYFGKYKLNVGTEEATTIHGLWKASKCMPSIKQMMKYPRQLTDTEYHWVRLWEHMIHGVASYRTDRCREYWPKAMIPFLDKVLALVKESKEQPCPERDEMQRRIKSKMFKYINMFEIVDLVSDPKITQQEKDDAEGVLLLALEG</sequence>
<reference evidence="1" key="1">
    <citation type="submission" date="2020-01" db="EMBL/GenBank/DDBJ databases">
        <title>Patterns of diversity and host range of bacteriophage communities associated with bean-nodulatin bacteria.</title>
        <authorList>
            <person name="Vann Cauwenberghe J."/>
            <person name="Santamaria R.I."/>
            <person name="Bustos P."/>
            <person name="Juarez S."/>
            <person name="Gonzalez V."/>
        </authorList>
    </citation>
    <scope>NUCLEOTIDE SEQUENCE</scope>
</reference>
<keyword evidence="2" id="KW-1185">Reference proteome</keyword>
<dbReference type="InterPro" id="IPR036890">
    <property type="entry name" value="HATPase_C_sf"/>
</dbReference>
<accession>A0A7S5UT21</accession>
<dbReference type="Gene3D" id="3.30.565.10">
    <property type="entry name" value="Histidine kinase-like ATPase, C-terminal domain"/>
    <property type="match status" value="1"/>
</dbReference>
<proteinExistence type="predicted"/>
<evidence type="ECO:0000313" key="2">
    <source>
        <dbReference type="Proteomes" id="UP000656384"/>
    </source>
</evidence>
<name>A0A7S5UT21_9CAUD</name>
<protein>
    <submittedName>
        <fullName evidence="1">RIIA protector from prophage-induced early lysis protein</fullName>
    </submittedName>
</protein>
<dbReference type="EMBL" id="MN988497">
    <property type="protein sequence ID" value="QIG68793.1"/>
    <property type="molecule type" value="Genomic_DNA"/>
</dbReference>
<gene>
    <name evidence="1" type="ORF">EVB68_056</name>
</gene>
<organism evidence="1 2">
    <name type="scientific">Rhizobium phage RHph_Y2_6</name>
    <dbReference type="NCBI Taxonomy" id="2509576"/>
    <lineage>
        <taxon>Viruses</taxon>
        <taxon>Duplodnaviria</taxon>
        <taxon>Heunggongvirae</taxon>
        <taxon>Uroviricota</taxon>
        <taxon>Caudoviricetes</taxon>
        <taxon>Schitoviridae</taxon>
        <taxon>Demetervirinae</taxon>
        <taxon>Acanvirus</taxon>
        <taxon>Acanvirus Y26</taxon>
    </lineage>
</organism>